<dbReference type="EMBL" id="JBHTBR010000005">
    <property type="protein sequence ID" value="MFC7292264.1"/>
    <property type="molecule type" value="Genomic_DNA"/>
</dbReference>
<gene>
    <name evidence="2" type="ORF">ACFQS8_11595</name>
</gene>
<keyword evidence="3" id="KW-1185">Reference proteome</keyword>
<evidence type="ECO:0000256" key="1">
    <source>
        <dbReference type="SAM" id="Phobius"/>
    </source>
</evidence>
<sequence>MYWIRQISFLIGLGAIVFAGFSFMQAQKREKEAYQTIQSMIDLDAPINIPRTDKMALQKRVFNVSNTQKKSGAQVNRHDASFGNWATRCSFTRSQSDNFGECIVVPYNGNTTEMSMMNLSYNTLARISYRGRREGRIDLVTPLREKDSDIAYKCSDVVSKGPENKSENRIFIKTEAERFINRMGRSDCTIEFTRRGEEEATIYRFLSHGFSQANMYAKQYALNPKLVQ</sequence>
<dbReference type="RefSeq" id="WP_382167557.1">
    <property type="nucleotide sequence ID" value="NZ_JBHTBR010000005.1"/>
</dbReference>
<keyword evidence="1" id="KW-0812">Transmembrane</keyword>
<keyword evidence="1" id="KW-0472">Membrane</keyword>
<feature type="transmembrane region" description="Helical" evidence="1">
    <location>
        <begin position="6"/>
        <end position="24"/>
    </location>
</feature>
<dbReference type="Proteomes" id="UP001596492">
    <property type="component" value="Unassembled WGS sequence"/>
</dbReference>
<evidence type="ECO:0000313" key="2">
    <source>
        <dbReference type="EMBL" id="MFC7292264.1"/>
    </source>
</evidence>
<accession>A0ABW2IMQ7</accession>
<comment type="caution">
    <text evidence="2">The sequence shown here is derived from an EMBL/GenBank/DDBJ whole genome shotgun (WGS) entry which is preliminary data.</text>
</comment>
<keyword evidence="1" id="KW-1133">Transmembrane helix</keyword>
<protein>
    <submittedName>
        <fullName evidence="2">Uncharacterized protein</fullName>
    </submittedName>
</protein>
<name>A0ABW2IMQ7_9PROT</name>
<evidence type="ECO:0000313" key="3">
    <source>
        <dbReference type="Proteomes" id="UP001596492"/>
    </source>
</evidence>
<proteinExistence type="predicted"/>
<organism evidence="2 3">
    <name type="scientific">Hirschia litorea</name>
    <dbReference type="NCBI Taxonomy" id="1199156"/>
    <lineage>
        <taxon>Bacteria</taxon>
        <taxon>Pseudomonadati</taxon>
        <taxon>Pseudomonadota</taxon>
        <taxon>Alphaproteobacteria</taxon>
        <taxon>Hyphomonadales</taxon>
        <taxon>Hyphomonadaceae</taxon>
        <taxon>Hirschia</taxon>
    </lineage>
</organism>
<reference evidence="3" key="1">
    <citation type="journal article" date="2019" name="Int. J. Syst. Evol. Microbiol.">
        <title>The Global Catalogue of Microorganisms (GCM) 10K type strain sequencing project: providing services to taxonomists for standard genome sequencing and annotation.</title>
        <authorList>
            <consortium name="The Broad Institute Genomics Platform"/>
            <consortium name="The Broad Institute Genome Sequencing Center for Infectious Disease"/>
            <person name="Wu L."/>
            <person name="Ma J."/>
        </authorList>
    </citation>
    <scope>NUCLEOTIDE SEQUENCE [LARGE SCALE GENOMIC DNA]</scope>
    <source>
        <strain evidence="3">CCUG 51308</strain>
    </source>
</reference>